<dbReference type="AlphaFoldDB" id="A0A2R5H0G3"/>
<dbReference type="PANTHER" id="PTHR48012">
    <property type="entry name" value="STERILE20-LIKE KINASE, ISOFORM B-RELATED"/>
    <property type="match status" value="1"/>
</dbReference>
<evidence type="ECO:0000313" key="8">
    <source>
        <dbReference type="Proteomes" id="UP000241890"/>
    </source>
</evidence>
<dbReference type="PANTHER" id="PTHR48012:SF2">
    <property type="entry name" value="STERILE20-LIKE KINASE, ISOFORM B"/>
    <property type="match status" value="1"/>
</dbReference>
<feature type="domain" description="Protein kinase" evidence="6">
    <location>
        <begin position="362"/>
        <end position="614"/>
    </location>
</feature>
<dbReference type="InParanoid" id="A0A2R5H0G3"/>
<dbReference type="PROSITE" id="PS00107">
    <property type="entry name" value="PROTEIN_KINASE_ATP"/>
    <property type="match status" value="1"/>
</dbReference>
<dbReference type="GO" id="GO:0005524">
    <property type="term" value="F:ATP binding"/>
    <property type="evidence" value="ECO:0007669"/>
    <property type="project" value="UniProtKB-UniRule"/>
</dbReference>
<proteinExistence type="predicted"/>
<feature type="region of interest" description="Disordered" evidence="5">
    <location>
        <begin position="1"/>
        <end position="284"/>
    </location>
</feature>
<dbReference type="OrthoDB" id="8693905at2759"/>
<feature type="region of interest" description="Disordered" evidence="5">
    <location>
        <begin position="333"/>
        <end position="354"/>
    </location>
</feature>
<sequence length="840" mass="90027">MLQLLGLRRKKSATANSAATAAAKQEQQQQEQQKQQEQRQEVRAGASGAEKVEGNSAKNSSPRDDKVLHGDLNGTPEVAVTTGNKEIDQAVEEKARRLDDDEDRDGGDNVDEDAGVPALLTKAAADPEEPKQEKPDVRETNDENEKNAQSGGGGGGGDQLVQSAGETKHEEKKDEEEGETGTPTNHETRNSLVGSEEPDQQMDASQTAEEAMDATLPRNVSKDDKEEARPRASSYASAVRKNLSPGAGADEGHGEAAQTAGAEGDDVKEAEAAESPANHGTVDFSTLEVQLGASNDLVTKDSSASEDLFGTLPINLNGDLHAKYDELAETQKTGAQGAVAGDASSPSKWRESTNMHDPEELYELLSELGEGSYGSVFKARHKPSGRMCAVKIVPTESEDTEELRKEIDYLKKGKHDFVVGYHGSYQQEGLIWIIMDLCEAGSVSDLMRATRSTLSESEIRGIAVCMLLGLRHLHDQRMIHRDIKAGNILLTNDGIAKLADFGVSKQLSTIQSKADTTIGTPFWMAPEVIQDGRYKTNADVWSLGITLIEMAEGEPPFTNLHPMRALFVIPKKPPATFKDPEQWSPEMNDFLAQCLIKEPSLRKSCAELLQHPFVRDVAKELEAACKAGTLHETSVAQTLSGLVNECLPIIERRRKEREQSAERSDDTGVGNTAKLKSGTIAGTVALPRGGVDSTVRMNDTFRVPSGTLAETGGDGTVAIDEQAFMNYFKSTAKASDVDAAGNGPGQGDTLRFDKDMLDRTVKLGASPAGCSDTIRLSPDALKLAGLGAGSTDTVRLGGGRKTVKMSGTLCESTLNTAAEHAQGDGDGGDDDDASNFMKYF</sequence>
<evidence type="ECO:0000259" key="6">
    <source>
        <dbReference type="PROSITE" id="PS50011"/>
    </source>
</evidence>
<evidence type="ECO:0000256" key="3">
    <source>
        <dbReference type="ARBA" id="ARBA00022840"/>
    </source>
</evidence>
<keyword evidence="7" id="KW-0418">Kinase</keyword>
<dbReference type="FunFam" id="1.10.510.10:FF:001091">
    <property type="entry name" value="STE family protein kinase"/>
    <property type="match status" value="1"/>
</dbReference>
<feature type="region of interest" description="Disordered" evidence="5">
    <location>
        <begin position="654"/>
        <end position="674"/>
    </location>
</feature>
<dbReference type="Gene3D" id="1.10.510.10">
    <property type="entry name" value="Transferase(Phosphotransferase) domain 1"/>
    <property type="match status" value="1"/>
</dbReference>
<accession>A0A2R5H0G3</accession>
<evidence type="ECO:0000256" key="4">
    <source>
        <dbReference type="PROSITE-ProRule" id="PRU10141"/>
    </source>
</evidence>
<dbReference type="Pfam" id="PF00069">
    <property type="entry name" value="Pkinase"/>
    <property type="match status" value="1"/>
</dbReference>
<evidence type="ECO:0000313" key="7">
    <source>
        <dbReference type="EMBL" id="GBG33804.1"/>
    </source>
</evidence>
<dbReference type="GO" id="GO:0005737">
    <property type="term" value="C:cytoplasm"/>
    <property type="evidence" value="ECO:0007669"/>
    <property type="project" value="TreeGrafter"/>
</dbReference>
<evidence type="ECO:0000256" key="2">
    <source>
        <dbReference type="ARBA" id="ARBA00022741"/>
    </source>
</evidence>
<dbReference type="InterPro" id="IPR000719">
    <property type="entry name" value="Prot_kinase_dom"/>
</dbReference>
<feature type="compositionally biased region" description="Acidic residues" evidence="5">
    <location>
        <begin position="100"/>
        <end position="114"/>
    </location>
</feature>
<keyword evidence="2 4" id="KW-0547">Nucleotide-binding</keyword>
<dbReference type="InterPro" id="IPR008271">
    <property type="entry name" value="Ser/Thr_kinase_AS"/>
</dbReference>
<feature type="binding site" evidence="4">
    <location>
        <position position="391"/>
    </location>
    <ligand>
        <name>ATP</name>
        <dbReference type="ChEBI" id="CHEBI:30616"/>
    </ligand>
</feature>
<dbReference type="InterPro" id="IPR011009">
    <property type="entry name" value="Kinase-like_dom_sf"/>
</dbReference>
<dbReference type="PROSITE" id="PS00108">
    <property type="entry name" value="PROTEIN_KINASE_ST"/>
    <property type="match status" value="1"/>
</dbReference>
<dbReference type="InterPro" id="IPR050629">
    <property type="entry name" value="STE20/SPS1-PAK"/>
</dbReference>
<organism evidence="7 8">
    <name type="scientific">Hondaea fermentalgiana</name>
    <dbReference type="NCBI Taxonomy" id="2315210"/>
    <lineage>
        <taxon>Eukaryota</taxon>
        <taxon>Sar</taxon>
        <taxon>Stramenopiles</taxon>
        <taxon>Bigyra</taxon>
        <taxon>Labyrinthulomycetes</taxon>
        <taxon>Thraustochytrida</taxon>
        <taxon>Thraustochytriidae</taxon>
        <taxon>Hondaea</taxon>
    </lineage>
</organism>
<evidence type="ECO:0000256" key="1">
    <source>
        <dbReference type="ARBA" id="ARBA00012513"/>
    </source>
</evidence>
<feature type="compositionally biased region" description="Basic and acidic residues" evidence="5">
    <location>
        <begin position="220"/>
        <end position="230"/>
    </location>
</feature>
<dbReference type="InterPro" id="IPR017441">
    <property type="entry name" value="Protein_kinase_ATP_BS"/>
</dbReference>
<gene>
    <name evidence="7" type="ORF">FCC1311_100272</name>
</gene>
<feature type="compositionally biased region" description="Basic and acidic residues" evidence="5">
    <location>
        <begin position="654"/>
        <end position="666"/>
    </location>
</feature>
<keyword evidence="8" id="KW-1185">Reference proteome</keyword>
<feature type="compositionally biased region" description="Low complexity" evidence="5">
    <location>
        <begin position="13"/>
        <end position="33"/>
    </location>
</feature>
<dbReference type="EC" id="2.7.11.1" evidence="1"/>
<keyword evidence="7" id="KW-0808">Transferase</keyword>
<comment type="caution">
    <text evidence="7">The sequence shown here is derived from an EMBL/GenBank/DDBJ whole genome shotgun (WGS) entry which is preliminary data.</text>
</comment>
<reference evidence="7 8" key="1">
    <citation type="submission" date="2017-12" db="EMBL/GenBank/DDBJ databases">
        <title>Sequencing, de novo assembly and annotation of complete genome of a new Thraustochytrid species, strain FCC1311.</title>
        <authorList>
            <person name="Sedici K."/>
            <person name="Godart F."/>
            <person name="Aiese Cigliano R."/>
            <person name="Sanseverino W."/>
            <person name="Barakat M."/>
            <person name="Ortet P."/>
            <person name="Marechal E."/>
            <person name="Cagnac O."/>
            <person name="Amato A."/>
        </authorList>
    </citation>
    <scope>NUCLEOTIDE SEQUENCE [LARGE SCALE GENOMIC DNA]</scope>
</reference>
<dbReference type="SUPFAM" id="SSF56112">
    <property type="entry name" value="Protein kinase-like (PK-like)"/>
    <property type="match status" value="1"/>
</dbReference>
<evidence type="ECO:0000256" key="5">
    <source>
        <dbReference type="SAM" id="MobiDB-lite"/>
    </source>
</evidence>
<keyword evidence="3 4" id="KW-0067">ATP-binding</keyword>
<feature type="compositionally biased region" description="Basic and acidic residues" evidence="5">
    <location>
        <begin position="85"/>
        <end position="99"/>
    </location>
</feature>
<protein>
    <recommendedName>
        <fullName evidence="1">non-specific serine/threonine protein kinase</fullName>
        <ecNumber evidence="1">2.7.11.1</ecNumber>
    </recommendedName>
</protein>
<dbReference type="SMART" id="SM00220">
    <property type="entry name" value="S_TKc"/>
    <property type="match status" value="1"/>
</dbReference>
<feature type="compositionally biased region" description="Basic and acidic residues" evidence="5">
    <location>
        <begin position="128"/>
        <end position="146"/>
    </location>
</feature>
<dbReference type="Proteomes" id="UP000241890">
    <property type="component" value="Unassembled WGS sequence"/>
</dbReference>
<name>A0A2R5H0G3_9STRA</name>
<dbReference type="EMBL" id="BEYU01000170">
    <property type="protein sequence ID" value="GBG33804.1"/>
    <property type="molecule type" value="Genomic_DNA"/>
</dbReference>
<dbReference type="GO" id="GO:0004674">
    <property type="term" value="F:protein serine/threonine kinase activity"/>
    <property type="evidence" value="ECO:0007669"/>
    <property type="project" value="UniProtKB-EC"/>
</dbReference>
<dbReference type="PROSITE" id="PS50011">
    <property type="entry name" value="PROTEIN_KINASE_DOM"/>
    <property type="match status" value="1"/>
</dbReference>